<feature type="transmembrane region" description="Helical" evidence="1">
    <location>
        <begin position="481"/>
        <end position="499"/>
    </location>
</feature>
<sequence length="650" mass="68476">MTVRSRVANARFDVVAAALALLLAVALAPLRLLSDQIYIVTLPVVLGVAAALYLASVRWRNDAGSFPRLPTAVTRLAPGATFAGLAAMVALAVLAGHRTLAFYALGAVVGTGLLAQSVFAADRDLKPGLVLAQIVAYAAVLRYAALVTAPGVIGVDGWSHLRYARMIHDAGSLAPIAESKYYASPLFHLLAVTATDLFGVSVRDGIYLTVGAAMPLSVCFLYATGRLLVPVRWALAAAALYAVADHSIRWGIHVIPTSLGLLFFLAIAYTLTRLLHTDHGFRDVLLLVVFVFGVVLTHQISSFIVLVVLGVGLLAQLLLRFDVFRNDADRDPLSFGGTEPVNLAGLLAFDLGLSTFAWSMTPYKGDTFLETVLNYLRSTLVESAGFLNLAGPSGESAAAGGGSAAASAGSPRLAELALYLDTVGFLLLLFAATLGSLVALHRKWATQTTYTYVGVVAVMLVFVLGLPLFGIRNFVPGRWIAYLYAPLALLGVVGLGHVARNVRPGVAAVVLVVFAVATPAAMVASSEATLDNPVISSERVRYAYTDAELAAVDTLGDVEPTGTEFHADHPYQTVFDRTDAHSVTPITVANGSVTGSGTFVYREYAATDGAYVAFEAGGADVRYLSERAVCPPTADTVYANGEVTACRRPG</sequence>
<feature type="transmembrane region" description="Helical" evidence="1">
    <location>
        <begin position="205"/>
        <end position="222"/>
    </location>
</feature>
<evidence type="ECO:0000313" key="2">
    <source>
        <dbReference type="EMBL" id="MFC3476714.1"/>
    </source>
</evidence>
<feature type="transmembrane region" description="Helical" evidence="1">
    <location>
        <begin position="284"/>
        <end position="315"/>
    </location>
</feature>
<feature type="transmembrane region" description="Helical" evidence="1">
    <location>
        <begin position="12"/>
        <end position="30"/>
    </location>
</feature>
<keyword evidence="1" id="KW-0812">Transmembrane</keyword>
<evidence type="ECO:0000313" key="3">
    <source>
        <dbReference type="Proteomes" id="UP001595660"/>
    </source>
</evidence>
<dbReference type="RefSeq" id="WP_232572142.1">
    <property type="nucleotide sequence ID" value="NZ_CP089466.1"/>
</dbReference>
<dbReference type="Proteomes" id="UP001595660">
    <property type="component" value="Unassembled WGS sequence"/>
</dbReference>
<feature type="transmembrane region" description="Helical" evidence="1">
    <location>
        <begin position="36"/>
        <end position="55"/>
    </location>
</feature>
<reference evidence="2 3" key="1">
    <citation type="journal article" date="2019" name="Int. J. Syst. Evol. Microbiol.">
        <title>The Global Catalogue of Microorganisms (GCM) 10K type strain sequencing project: providing services to taxonomists for standard genome sequencing and annotation.</title>
        <authorList>
            <consortium name="The Broad Institute Genomics Platform"/>
            <consortium name="The Broad Institute Genome Sequencing Center for Infectious Disease"/>
            <person name="Wu L."/>
            <person name="Ma J."/>
        </authorList>
    </citation>
    <scope>NUCLEOTIDE SEQUENCE [LARGE SCALE GENOMIC DNA]</scope>
    <source>
        <strain evidence="2 3">CGMCC 1.12562</strain>
    </source>
</reference>
<proteinExistence type="predicted"/>
<gene>
    <name evidence="2" type="ORF">ACFOKC_03150</name>
</gene>
<evidence type="ECO:0000256" key="1">
    <source>
        <dbReference type="SAM" id="Phobius"/>
    </source>
</evidence>
<keyword evidence="1" id="KW-0472">Membrane</keyword>
<feature type="transmembrane region" description="Helical" evidence="1">
    <location>
        <begin position="76"/>
        <end position="95"/>
    </location>
</feature>
<feature type="transmembrane region" description="Helical" evidence="1">
    <location>
        <begin position="416"/>
        <end position="440"/>
    </location>
</feature>
<feature type="transmembrane region" description="Helical" evidence="1">
    <location>
        <begin position="452"/>
        <end position="475"/>
    </location>
</feature>
<keyword evidence="3" id="KW-1185">Reference proteome</keyword>
<name>A0ABD5NC15_9EURY</name>
<keyword evidence="1" id="KW-1133">Transmembrane helix</keyword>
<feature type="transmembrane region" description="Helical" evidence="1">
    <location>
        <begin position="101"/>
        <end position="121"/>
    </location>
</feature>
<dbReference type="GeneID" id="69117370"/>
<dbReference type="AlphaFoldDB" id="A0ABD5NC15"/>
<feature type="transmembrane region" description="Helical" evidence="1">
    <location>
        <begin position="506"/>
        <end position="524"/>
    </location>
</feature>
<dbReference type="EMBL" id="JBHRWN010000002">
    <property type="protein sequence ID" value="MFC3476714.1"/>
    <property type="molecule type" value="Genomic_DNA"/>
</dbReference>
<organism evidence="2 3">
    <name type="scientific">Halobacterium litoreum</name>
    <dbReference type="NCBI Taxonomy" id="2039234"/>
    <lineage>
        <taxon>Archaea</taxon>
        <taxon>Methanobacteriati</taxon>
        <taxon>Methanobacteriota</taxon>
        <taxon>Stenosarchaea group</taxon>
        <taxon>Halobacteria</taxon>
        <taxon>Halobacteriales</taxon>
        <taxon>Halobacteriaceae</taxon>
        <taxon>Halobacterium</taxon>
    </lineage>
</organism>
<feature type="transmembrane region" description="Helical" evidence="1">
    <location>
        <begin position="250"/>
        <end position="272"/>
    </location>
</feature>
<accession>A0ABD5NC15</accession>
<feature type="transmembrane region" description="Helical" evidence="1">
    <location>
        <begin position="128"/>
        <end position="153"/>
    </location>
</feature>
<comment type="caution">
    <text evidence="2">The sequence shown here is derived from an EMBL/GenBank/DDBJ whole genome shotgun (WGS) entry which is preliminary data.</text>
</comment>
<protein>
    <recommendedName>
        <fullName evidence="4">Dolichyl-phosphate-mannose-protein mannosyltransferase</fullName>
    </recommendedName>
</protein>
<evidence type="ECO:0008006" key="4">
    <source>
        <dbReference type="Google" id="ProtNLM"/>
    </source>
</evidence>